<accession>A0A5Q2F8L3</accession>
<gene>
    <name evidence="2" type="ORF">MA13_gp15</name>
</gene>
<feature type="compositionally biased region" description="Acidic residues" evidence="1">
    <location>
        <begin position="242"/>
        <end position="251"/>
    </location>
</feature>
<keyword evidence="3" id="KW-1185">Reference proteome</keyword>
<evidence type="ECO:0000256" key="1">
    <source>
        <dbReference type="SAM" id="MobiDB-lite"/>
    </source>
</evidence>
<name>A0A5Q2F8L3_9CAUD</name>
<protein>
    <submittedName>
        <fullName evidence="2">Uncharacterized protein</fullName>
    </submittedName>
</protein>
<evidence type="ECO:0000313" key="2">
    <source>
        <dbReference type="EMBL" id="QGF20959.1"/>
    </source>
</evidence>
<dbReference type="EMBL" id="MN509793">
    <property type="protein sequence ID" value="QGF20959.1"/>
    <property type="molecule type" value="Genomic_DNA"/>
</dbReference>
<proteinExistence type="predicted"/>
<organism evidence="2 3">
    <name type="scientific">Pectobacterium phage MA13</name>
    <dbReference type="NCBI Taxonomy" id="2662284"/>
    <lineage>
        <taxon>Viruses</taxon>
        <taxon>Duplodnaviria</taxon>
        <taxon>Heunggongvirae</taxon>
        <taxon>Uroviricota</taxon>
        <taxon>Caudoviricetes</taxon>
        <taxon>Autographivirales</taxon>
        <taxon>Autonotataviridae</taxon>
        <taxon>Melnykvirinae</taxon>
        <taxon>Daeravirus</taxon>
        <taxon>Daeravirus MA13</taxon>
    </lineage>
</organism>
<evidence type="ECO:0000313" key="3">
    <source>
        <dbReference type="Proteomes" id="UP000355922"/>
    </source>
</evidence>
<reference evidence="2 3" key="1">
    <citation type="submission" date="2019-09" db="EMBL/GenBank/DDBJ databases">
        <authorList>
            <person name="Zaczek-Moczydlowska M."/>
        </authorList>
    </citation>
    <scope>NUCLEOTIDE SEQUENCE [LARGE SCALE GENOMIC DNA]</scope>
</reference>
<dbReference type="Proteomes" id="UP000355922">
    <property type="component" value="Segment"/>
</dbReference>
<sequence>MTTVNDRLAARAAAAAERNGNQAEAIAGGGEKKVYKLAPEGKVKARLVGYIERGPQPRKPHKGVPKSPCNQFVLRFALFGSGDAYQNEDGTPIMVDSRAYNVGRSELGLALKAFVKMCPKKDADNFIGLLNRVFWLNLIHRKGEAQGGGEAPIFVNINGDILPAVKDVLDDEDNVIGQSEVACPAVDDKLFQIYEWDVPSKEDFESLRKSDQTKLRKSTAFVGSALEALVGAGNPAATGEPEGGDEPEDEPVTQGEPAGADATTNVEVSADDMPAL</sequence>
<feature type="region of interest" description="Disordered" evidence="1">
    <location>
        <begin position="231"/>
        <end position="276"/>
    </location>
</feature>